<organism evidence="11 12">
    <name type="scientific">Tianweitania populi</name>
    <dbReference type="NCBI Taxonomy" id="1607949"/>
    <lineage>
        <taxon>Bacteria</taxon>
        <taxon>Pseudomonadati</taxon>
        <taxon>Pseudomonadota</taxon>
        <taxon>Alphaproteobacteria</taxon>
        <taxon>Hyphomicrobiales</taxon>
        <taxon>Phyllobacteriaceae</taxon>
        <taxon>Tianweitania</taxon>
    </lineage>
</organism>
<dbReference type="EMBL" id="BMZQ01000002">
    <property type="protein sequence ID" value="GHD18340.1"/>
    <property type="molecule type" value="Genomic_DNA"/>
</dbReference>
<dbReference type="GO" id="GO:0020037">
    <property type="term" value="F:heme binding"/>
    <property type="evidence" value="ECO:0007669"/>
    <property type="project" value="InterPro"/>
</dbReference>
<keyword evidence="9" id="KW-1003">Cell membrane</keyword>
<evidence type="ECO:0000256" key="9">
    <source>
        <dbReference type="RuleBase" id="RU364092"/>
    </source>
</evidence>
<feature type="transmembrane region" description="Helical" evidence="9">
    <location>
        <begin position="176"/>
        <end position="199"/>
    </location>
</feature>
<gene>
    <name evidence="9" type="primary">ccmC</name>
    <name evidence="11" type="ORF">GCM10016234_28690</name>
</gene>
<proteinExistence type="inferred from homology"/>
<feature type="domain" description="Cytochrome c assembly protein" evidence="10">
    <location>
        <begin position="25"/>
        <end position="202"/>
    </location>
</feature>
<keyword evidence="5 9" id="KW-0812">Transmembrane</keyword>
<dbReference type="GO" id="GO:0015232">
    <property type="term" value="F:heme transmembrane transporter activity"/>
    <property type="evidence" value="ECO:0007669"/>
    <property type="project" value="InterPro"/>
</dbReference>
<sequence>MPMSDTTSTSSTGTPTSPAGVGWFSALANPTRFLALSGRIVPVLAVLSVLVLVIGLYLSFAAPEDYQQGSTVQIMYIHVPFAWLSMMCWGVMSLAALGTLVWRHPLADVSLKAAAPIGLVFTGLALATGSIWGKPMWGTWWVWDARLTSVFVLFLMYLGIIALTRAIDDASRAAKAAAIITLVGAINLPIIKFSVDWWNTLHQPAAVFRLDGPTIDPSMLWPLLIMAVGFTLLFFTLHLTAIRTEIWRRRVQAMQRIAARRAEGRTR</sequence>
<dbReference type="InterPro" id="IPR003557">
    <property type="entry name" value="Cyt_c_biogenesis_CcmC"/>
</dbReference>
<comment type="similarity">
    <text evidence="3 9">Belongs to the CcmC/CycZ/HelC family.</text>
</comment>
<comment type="subcellular location">
    <subcellularLocation>
        <location evidence="9">Cell inner membrane</location>
    </subcellularLocation>
    <subcellularLocation>
        <location evidence="2">Membrane</location>
        <topology evidence="2">Multi-pass membrane protein</topology>
    </subcellularLocation>
</comment>
<dbReference type="PRINTS" id="PR01386">
    <property type="entry name" value="CCMCBIOGNSIS"/>
</dbReference>
<comment type="caution">
    <text evidence="11">The sequence shown here is derived from an EMBL/GenBank/DDBJ whole genome shotgun (WGS) entry which is preliminary data.</text>
</comment>
<evidence type="ECO:0000259" key="10">
    <source>
        <dbReference type="Pfam" id="PF01578"/>
    </source>
</evidence>
<dbReference type="PANTHER" id="PTHR30071:SF1">
    <property type="entry name" value="CYTOCHROME B_B6 PROTEIN-RELATED"/>
    <property type="match status" value="1"/>
</dbReference>
<name>A0A8J3DR19_9HYPH</name>
<keyword evidence="8 9" id="KW-0472">Membrane</keyword>
<feature type="transmembrane region" description="Helical" evidence="9">
    <location>
        <begin position="219"/>
        <end position="242"/>
    </location>
</feature>
<evidence type="ECO:0000256" key="5">
    <source>
        <dbReference type="ARBA" id="ARBA00022692"/>
    </source>
</evidence>
<evidence type="ECO:0000256" key="1">
    <source>
        <dbReference type="ARBA" id="ARBA00002442"/>
    </source>
</evidence>
<keyword evidence="12" id="KW-1185">Reference proteome</keyword>
<dbReference type="GO" id="GO:0005886">
    <property type="term" value="C:plasma membrane"/>
    <property type="evidence" value="ECO:0007669"/>
    <property type="project" value="UniProtKB-SubCell"/>
</dbReference>
<dbReference type="InterPro" id="IPR045062">
    <property type="entry name" value="Cyt_c_biogenesis_CcsA/CcmC"/>
</dbReference>
<keyword evidence="9" id="KW-0813">Transport</keyword>
<dbReference type="InterPro" id="IPR002541">
    <property type="entry name" value="Cyt_c_assembly"/>
</dbReference>
<protein>
    <recommendedName>
        <fullName evidence="4 9">Heme exporter protein C</fullName>
    </recommendedName>
    <alternativeName>
        <fullName evidence="9">Cytochrome c-type biogenesis protein</fullName>
    </alternativeName>
</protein>
<keyword evidence="6 9" id="KW-0201">Cytochrome c-type biogenesis</keyword>
<dbReference type="Pfam" id="PF01578">
    <property type="entry name" value="Cytochrom_C_asm"/>
    <property type="match status" value="1"/>
</dbReference>
<feature type="transmembrane region" description="Helical" evidence="9">
    <location>
        <begin position="145"/>
        <end position="164"/>
    </location>
</feature>
<evidence type="ECO:0000256" key="8">
    <source>
        <dbReference type="ARBA" id="ARBA00023136"/>
    </source>
</evidence>
<dbReference type="GO" id="GO:0017004">
    <property type="term" value="P:cytochrome complex assembly"/>
    <property type="evidence" value="ECO:0007669"/>
    <property type="project" value="UniProtKB-KW"/>
</dbReference>
<evidence type="ECO:0000313" key="12">
    <source>
        <dbReference type="Proteomes" id="UP000630142"/>
    </source>
</evidence>
<feature type="transmembrane region" description="Helical" evidence="9">
    <location>
        <begin position="40"/>
        <end position="61"/>
    </location>
</feature>
<evidence type="ECO:0000313" key="11">
    <source>
        <dbReference type="EMBL" id="GHD18340.1"/>
    </source>
</evidence>
<feature type="transmembrane region" description="Helical" evidence="9">
    <location>
        <begin position="81"/>
        <end position="102"/>
    </location>
</feature>
<dbReference type="AlphaFoldDB" id="A0A8J3DR19"/>
<feature type="transmembrane region" description="Helical" evidence="9">
    <location>
        <begin position="114"/>
        <end position="133"/>
    </location>
</feature>
<dbReference type="NCBIfam" id="TIGR01191">
    <property type="entry name" value="ccmC"/>
    <property type="match status" value="1"/>
</dbReference>
<reference evidence="11" key="1">
    <citation type="journal article" date="2014" name="Int. J. Syst. Evol. Microbiol.">
        <title>Complete genome sequence of Corynebacterium casei LMG S-19264T (=DSM 44701T), isolated from a smear-ripened cheese.</title>
        <authorList>
            <consortium name="US DOE Joint Genome Institute (JGI-PGF)"/>
            <person name="Walter F."/>
            <person name="Albersmeier A."/>
            <person name="Kalinowski J."/>
            <person name="Ruckert C."/>
        </authorList>
    </citation>
    <scope>NUCLEOTIDE SEQUENCE</scope>
    <source>
        <strain evidence="11">KCTC 42249</strain>
    </source>
</reference>
<comment type="function">
    <text evidence="1 9">Required for the export of heme to the periplasm for the biogenesis of c-type cytochromes.</text>
</comment>
<dbReference type="PANTHER" id="PTHR30071">
    <property type="entry name" value="HEME EXPORTER PROTEIN C"/>
    <property type="match status" value="1"/>
</dbReference>
<keyword evidence="7 9" id="KW-1133">Transmembrane helix</keyword>
<keyword evidence="9" id="KW-0997">Cell inner membrane</keyword>
<evidence type="ECO:0000256" key="6">
    <source>
        <dbReference type="ARBA" id="ARBA00022748"/>
    </source>
</evidence>
<accession>A0A8J3DR19</accession>
<evidence type="ECO:0000256" key="4">
    <source>
        <dbReference type="ARBA" id="ARBA00016463"/>
    </source>
</evidence>
<reference evidence="11" key="2">
    <citation type="submission" date="2020-09" db="EMBL/GenBank/DDBJ databases">
        <authorList>
            <person name="Sun Q."/>
            <person name="Kim S."/>
        </authorList>
    </citation>
    <scope>NUCLEOTIDE SEQUENCE</scope>
    <source>
        <strain evidence="11">KCTC 42249</strain>
    </source>
</reference>
<evidence type="ECO:0000256" key="7">
    <source>
        <dbReference type="ARBA" id="ARBA00022989"/>
    </source>
</evidence>
<evidence type="ECO:0000256" key="3">
    <source>
        <dbReference type="ARBA" id="ARBA00005840"/>
    </source>
</evidence>
<evidence type="ECO:0000256" key="2">
    <source>
        <dbReference type="ARBA" id="ARBA00004141"/>
    </source>
</evidence>
<dbReference type="Proteomes" id="UP000630142">
    <property type="component" value="Unassembled WGS sequence"/>
</dbReference>